<accession>A0A7J5XND4</accession>
<dbReference type="AlphaFoldDB" id="A0A7J5XND4"/>
<evidence type="ECO:0000313" key="1">
    <source>
        <dbReference type="EMBL" id="KAF3838107.1"/>
    </source>
</evidence>
<gene>
    <name evidence="1" type="ORF">F7725_009875</name>
</gene>
<name>A0A7J5XND4_DISMA</name>
<protein>
    <submittedName>
        <fullName evidence="1">Uncharacterized protein</fullName>
    </submittedName>
</protein>
<keyword evidence="2" id="KW-1185">Reference proteome</keyword>
<proteinExistence type="predicted"/>
<evidence type="ECO:0000313" key="2">
    <source>
        <dbReference type="Proteomes" id="UP000518266"/>
    </source>
</evidence>
<sequence length="386" mass="42140">MTWGVRVRGGKAEDGAEMKGMLLPASQTRQMMHGQMALDTAAIFTSVSSYNNLAPDQQIPHHRTNTTVAPESLGGRQQSVSLLVSGSCPGTQPVVCSVSPWMRDRADTTKHMHAHDQTTSLFLAMFPCPSSTSTPFSVKDILNLEQSHDVMVSPLDVSSRMDCCSVPTSSSSSSSSSSCMLARLKQEPLRDMSSAISMFGEDLQEPRAGRGNGLNFATTFYGKSLLEMDLVKDGKSDAFEGKRRKGEMRKAGTFYCAVLRYKCKRQRQDQSLEMVSLPPPRRVSVPVLVRDGKPCLAADTGSYNPSYSMGHINHFTYNNYPAFSNYTSPGCNTNYACNYPAATMQTMQGSSNNGNYMNFGVGDLNNVQNTFSSSNGVSSLHGIRTW</sequence>
<dbReference type="OrthoDB" id="6159439at2759"/>
<comment type="caution">
    <text evidence="1">The sequence shown here is derived from an EMBL/GenBank/DDBJ whole genome shotgun (WGS) entry which is preliminary data.</text>
</comment>
<dbReference type="Proteomes" id="UP000518266">
    <property type="component" value="Unassembled WGS sequence"/>
</dbReference>
<reference evidence="1 2" key="1">
    <citation type="submission" date="2020-03" db="EMBL/GenBank/DDBJ databases">
        <title>Dissostichus mawsoni Genome sequencing and assembly.</title>
        <authorList>
            <person name="Park H."/>
        </authorList>
    </citation>
    <scope>NUCLEOTIDE SEQUENCE [LARGE SCALE GENOMIC DNA]</scope>
    <source>
        <strain evidence="1">DM0001</strain>
        <tissue evidence="1">Muscle</tissue>
    </source>
</reference>
<dbReference type="EMBL" id="JAAKFY010000022">
    <property type="protein sequence ID" value="KAF3838107.1"/>
    <property type="molecule type" value="Genomic_DNA"/>
</dbReference>
<organism evidence="1 2">
    <name type="scientific">Dissostichus mawsoni</name>
    <name type="common">Antarctic cod</name>
    <dbReference type="NCBI Taxonomy" id="36200"/>
    <lineage>
        <taxon>Eukaryota</taxon>
        <taxon>Metazoa</taxon>
        <taxon>Chordata</taxon>
        <taxon>Craniata</taxon>
        <taxon>Vertebrata</taxon>
        <taxon>Euteleostomi</taxon>
        <taxon>Actinopterygii</taxon>
        <taxon>Neopterygii</taxon>
        <taxon>Teleostei</taxon>
        <taxon>Neoteleostei</taxon>
        <taxon>Acanthomorphata</taxon>
        <taxon>Eupercaria</taxon>
        <taxon>Perciformes</taxon>
        <taxon>Notothenioidei</taxon>
        <taxon>Nototheniidae</taxon>
        <taxon>Dissostichus</taxon>
    </lineage>
</organism>